<comment type="function">
    <text evidence="1">Essential component of the TIM23 complex, a complex that mediates the translocation of transit peptide-containing proteins across the mitochondrial inner membrane.</text>
</comment>
<accession>A0A4D6L0Y1</accession>
<name>A0A4D6L0Y1_VIGUN</name>
<dbReference type="GO" id="GO:0015031">
    <property type="term" value="P:protein transport"/>
    <property type="evidence" value="ECO:0007669"/>
    <property type="project" value="UniProtKB-KW"/>
</dbReference>
<dbReference type="Gene3D" id="3.40.50.1000">
    <property type="entry name" value="HAD superfamily/HAD-like"/>
    <property type="match status" value="1"/>
</dbReference>
<dbReference type="Pfam" id="PF03031">
    <property type="entry name" value="NIF"/>
    <property type="match status" value="1"/>
</dbReference>
<keyword evidence="1" id="KW-0653">Protein transport</keyword>
<reference evidence="3 4" key="1">
    <citation type="submission" date="2019-04" db="EMBL/GenBank/DDBJ databases">
        <title>An improved genome assembly and genetic linkage map for asparagus bean, Vigna unguiculata ssp. sesquipedialis.</title>
        <authorList>
            <person name="Xia Q."/>
            <person name="Zhang R."/>
            <person name="Dong Y."/>
        </authorList>
    </citation>
    <scope>NUCLEOTIDE SEQUENCE [LARGE SCALE GENOMIC DNA]</scope>
    <source>
        <tissue evidence="3">Leaf</tissue>
    </source>
</reference>
<dbReference type="InterPro" id="IPR004274">
    <property type="entry name" value="FCP1_dom"/>
</dbReference>
<sequence length="246" mass="28296">MAEKKKGEENEEEFDVGLEKLNLGARKKLVVMNLNGLLLHRTNRGSKEQIITSRPADWKSRNYLGFKRPFCEEFMKFCMERFEVGIWSSTKEHNIHAALNCAIGTLKNKLLFVWGQDQCTNSGFRSLENKYKPLFFKEMIKVWDNVKIGGPYSASNTLLIDDKPYKALLNPDNTSIFPEPYKPEDEADNTLDPNGELCLYLEGVAEGSDVESYVKDHPFGQPAITSSHPHWTFYSQLRENLHKKEN</sequence>
<keyword evidence="4" id="KW-1185">Reference proteome</keyword>
<dbReference type="PANTHER" id="PTHR12210">
    <property type="entry name" value="DULLARD PROTEIN PHOSPHATASE"/>
    <property type="match status" value="1"/>
</dbReference>
<keyword evidence="1" id="KW-0811">Translocation</keyword>
<organism evidence="3 4">
    <name type="scientific">Vigna unguiculata</name>
    <name type="common">Cowpea</name>
    <dbReference type="NCBI Taxonomy" id="3917"/>
    <lineage>
        <taxon>Eukaryota</taxon>
        <taxon>Viridiplantae</taxon>
        <taxon>Streptophyta</taxon>
        <taxon>Embryophyta</taxon>
        <taxon>Tracheophyta</taxon>
        <taxon>Spermatophyta</taxon>
        <taxon>Magnoliopsida</taxon>
        <taxon>eudicotyledons</taxon>
        <taxon>Gunneridae</taxon>
        <taxon>Pentapetalae</taxon>
        <taxon>rosids</taxon>
        <taxon>fabids</taxon>
        <taxon>Fabales</taxon>
        <taxon>Fabaceae</taxon>
        <taxon>Papilionoideae</taxon>
        <taxon>50 kb inversion clade</taxon>
        <taxon>NPAAA clade</taxon>
        <taxon>indigoferoid/millettioid clade</taxon>
        <taxon>Phaseoleae</taxon>
        <taxon>Vigna</taxon>
    </lineage>
</organism>
<gene>
    <name evidence="3" type="ORF">DEO72_LG2g2094</name>
</gene>
<evidence type="ECO:0000256" key="1">
    <source>
        <dbReference type="RuleBase" id="RU365079"/>
    </source>
</evidence>
<keyword evidence="1" id="KW-0809">Transit peptide</keyword>
<dbReference type="GO" id="GO:0005744">
    <property type="term" value="C:TIM23 mitochondrial import inner membrane translocase complex"/>
    <property type="evidence" value="ECO:0007669"/>
    <property type="project" value="UniProtKB-UniRule"/>
</dbReference>
<dbReference type="EMBL" id="CP039346">
    <property type="protein sequence ID" value="QCD81764.1"/>
    <property type="molecule type" value="Genomic_DNA"/>
</dbReference>
<comment type="similarity">
    <text evidence="1">Belongs to the TIM50 family.</text>
</comment>
<dbReference type="AlphaFoldDB" id="A0A4D6L0Y1"/>
<evidence type="ECO:0000313" key="3">
    <source>
        <dbReference type="EMBL" id="QCD81764.1"/>
    </source>
</evidence>
<dbReference type="InterPro" id="IPR050365">
    <property type="entry name" value="TIM50"/>
</dbReference>
<proteinExistence type="inferred from homology"/>
<evidence type="ECO:0000313" key="4">
    <source>
        <dbReference type="Proteomes" id="UP000501690"/>
    </source>
</evidence>
<comment type="subunit">
    <text evidence="1">Component of the TIM23 complex.</text>
</comment>
<dbReference type="InterPro" id="IPR023214">
    <property type="entry name" value="HAD_sf"/>
</dbReference>
<dbReference type="Proteomes" id="UP000501690">
    <property type="component" value="Linkage Group LG2"/>
</dbReference>
<evidence type="ECO:0000259" key="2">
    <source>
        <dbReference type="PROSITE" id="PS50969"/>
    </source>
</evidence>
<dbReference type="InterPro" id="IPR036412">
    <property type="entry name" value="HAD-like_sf"/>
</dbReference>
<protein>
    <recommendedName>
        <fullName evidence="1">Mitochondrial import inner membrane translocase subunit TIM50</fullName>
    </recommendedName>
</protein>
<feature type="domain" description="FCP1 homology" evidence="2">
    <location>
        <begin position="23"/>
        <end position="204"/>
    </location>
</feature>
<dbReference type="SUPFAM" id="SSF56784">
    <property type="entry name" value="HAD-like"/>
    <property type="match status" value="1"/>
</dbReference>
<comment type="subcellular location">
    <subcellularLocation>
        <location evidence="1">Mitochondrion inner membrane</location>
        <topology evidence="1">Single-pass membrane protein</topology>
    </subcellularLocation>
</comment>
<dbReference type="SMART" id="SM00577">
    <property type="entry name" value="CPDc"/>
    <property type="match status" value="1"/>
</dbReference>
<keyword evidence="1" id="KW-0496">Mitochondrion</keyword>
<keyword evidence="1" id="KW-0813">Transport</keyword>
<dbReference type="PROSITE" id="PS50969">
    <property type="entry name" value="FCP1"/>
    <property type="match status" value="1"/>
</dbReference>